<dbReference type="RefSeq" id="XP_033603080.1">
    <property type="nucleotide sequence ID" value="XM_033743610.1"/>
</dbReference>
<dbReference type="EMBL" id="ML996568">
    <property type="protein sequence ID" value="KAF2760629.1"/>
    <property type="molecule type" value="Genomic_DNA"/>
</dbReference>
<feature type="transmembrane region" description="Helical" evidence="1">
    <location>
        <begin position="7"/>
        <end position="24"/>
    </location>
</feature>
<evidence type="ECO:0000256" key="1">
    <source>
        <dbReference type="SAM" id="Phobius"/>
    </source>
</evidence>
<sequence length="83" mass="9460">MQCKVGLFYAPVLCALFAFLSSYINPHYYSGCSSLVTKEVRTLCSGGFQLDQPLALALFVRVGREWMHFHWRRLPAAHPPVCR</sequence>
<keyword evidence="1" id="KW-0812">Transmembrane</keyword>
<accession>A0A6A6WEP7</accession>
<protein>
    <submittedName>
        <fullName evidence="2">Uncharacterized protein</fullName>
    </submittedName>
</protein>
<organism evidence="2 3">
    <name type="scientific">Pseudovirgaria hyperparasitica</name>
    <dbReference type="NCBI Taxonomy" id="470096"/>
    <lineage>
        <taxon>Eukaryota</taxon>
        <taxon>Fungi</taxon>
        <taxon>Dikarya</taxon>
        <taxon>Ascomycota</taxon>
        <taxon>Pezizomycotina</taxon>
        <taxon>Dothideomycetes</taxon>
        <taxon>Dothideomycetes incertae sedis</taxon>
        <taxon>Acrospermales</taxon>
        <taxon>Acrospermaceae</taxon>
        <taxon>Pseudovirgaria</taxon>
    </lineage>
</organism>
<reference evidence="2" key="1">
    <citation type="journal article" date="2020" name="Stud. Mycol.">
        <title>101 Dothideomycetes genomes: a test case for predicting lifestyles and emergence of pathogens.</title>
        <authorList>
            <person name="Haridas S."/>
            <person name="Albert R."/>
            <person name="Binder M."/>
            <person name="Bloem J."/>
            <person name="Labutti K."/>
            <person name="Salamov A."/>
            <person name="Andreopoulos B."/>
            <person name="Baker S."/>
            <person name="Barry K."/>
            <person name="Bills G."/>
            <person name="Bluhm B."/>
            <person name="Cannon C."/>
            <person name="Castanera R."/>
            <person name="Culley D."/>
            <person name="Daum C."/>
            <person name="Ezra D."/>
            <person name="Gonzalez J."/>
            <person name="Henrissat B."/>
            <person name="Kuo A."/>
            <person name="Liang C."/>
            <person name="Lipzen A."/>
            <person name="Lutzoni F."/>
            <person name="Magnuson J."/>
            <person name="Mondo S."/>
            <person name="Nolan M."/>
            <person name="Ohm R."/>
            <person name="Pangilinan J."/>
            <person name="Park H.-J."/>
            <person name="Ramirez L."/>
            <person name="Alfaro M."/>
            <person name="Sun H."/>
            <person name="Tritt A."/>
            <person name="Yoshinaga Y."/>
            <person name="Zwiers L.-H."/>
            <person name="Turgeon B."/>
            <person name="Goodwin S."/>
            <person name="Spatafora J."/>
            <person name="Crous P."/>
            <person name="Grigoriev I."/>
        </authorList>
    </citation>
    <scope>NUCLEOTIDE SEQUENCE</scope>
    <source>
        <strain evidence="2">CBS 121739</strain>
    </source>
</reference>
<gene>
    <name evidence="2" type="ORF">EJ05DRAFT_474484</name>
</gene>
<evidence type="ECO:0000313" key="2">
    <source>
        <dbReference type="EMBL" id="KAF2760629.1"/>
    </source>
</evidence>
<keyword evidence="1" id="KW-1133">Transmembrane helix</keyword>
<dbReference type="Proteomes" id="UP000799437">
    <property type="component" value="Unassembled WGS sequence"/>
</dbReference>
<evidence type="ECO:0000313" key="3">
    <source>
        <dbReference type="Proteomes" id="UP000799437"/>
    </source>
</evidence>
<dbReference type="GeneID" id="54484664"/>
<dbReference type="AlphaFoldDB" id="A0A6A6WEP7"/>
<keyword evidence="3" id="KW-1185">Reference proteome</keyword>
<proteinExistence type="predicted"/>
<keyword evidence="1" id="KW-0472">Membrane</keyword>
<name>A0A6A6WEP7_9PEZI</name>